<evidence type="ECO:0008006" key="4">
    <source>
        <dbReference type="Google" id="ProtNLM"/>
    </source>
</evidence>
<gene>
    <name evidence="2" type="ORF">EDF64_106112</name>
</gene>
<accession>A0A4R6DIH0</accession>
<feature type="transmembrane region" description="Helical" evidence="1">
    <location>
        <begin position="59"/>
        <end position="85"/>
    </location>
</feature>
<sequence length="181" mass="19954">MSDSITTWGGTASRTDAQPLFVVRRPRWHGLGFEVLGWAVVLVGIVTALGDAFSGKPTALLYAGFSVFFFCGFGGLLVLCGLLLVRSRVCGYDDHLDVRVGLGRTRRVEAADVVSLCFVLQSTGRGPTFTRLTARNARRRKLFTVFTVYRGYPELAEWLETRCPDAWREGRSDPTGVGDDE</sequence>
<keyword evidence="1" id="KW-0812">Transmembrane</keyword>
<dbReference type="RefSeq" id="WP_133519926.1">
    <property type="nucleotide sequence ID" value="NZ_SNVW01000006.1"/>
</dbReference>
<reference evidence="2 3" key="1">
    <citation type="submission" date="2019-03" db="EMBL/GenBank/DDBJ databases">
        <title>Genomic analyses of the natural microbiome of Caenorhabditis elegans.</title>
        <authorList>
            <person name="Samuel B."/>
        </authorList>
    </citation>
    <scope>NUCLEOTIDE SEQUENCE [LARGE SCALE GENOMIC DNA]</scope>
    <source>
        <strain evidence="2 3">JUb65</strain>
    </source>
</reference>
<dbReference type="EMBL" id="SNVW01000006">
    <property type="protein sequence ID" value="TDN43939.1"/>
    <property type="molecule type" value="Genomic_DNA"/>
</dbReference>
<dbReference type="Proteomes" id="UP000295764">
    <property type="component" value="Unassembled WGS sequence"/>
</dbReference>
<comment type="caution">
    <text evidence="2">The sequence shown here is derived from an EMBL/GenBank/DDBJ whole genome shotgun (WGS) entry which is preliminary data.</text>
</comment>
<evidence type="ECO:0000256" key="1">
    <source>
        <dbReference type="SAM" id="Phobius"/>
    </source>
</evidence>
<name>A0A4R6DIH0_9MICO</name>
<dbReference type="AlphaFoldDB" id="A0A4R6DIH0"/>
<evidence type="ECO:0000313" key="3">
    <source>
        <dbReference type="Proteomes" id="UP000295764"/>
    </source>
</evidence>
<evidence type="ECO:0000313" key="2">
    <source>
        <dbReference type="EMBL" id="TDN43939.1"/>
    </source>
</evidence>
<keyword evidence="1" id="KW-1133">Transmembrane helix</keyword>
<feature type="transmembrane region" description="Helical" evidence="1">
    <location>
        <begin position="31"/>
        <end position="53"/>
    </location>
</feature>
<proteinExistence type="predicted"/>
<protein>
    <recommendedName>
        <fullName evidence="4">PH (Pleckstrin Homology) domain-containing protein</fullName>
    </recommendedName>
</protein>
<dbReference type="OrthoDB" id="5023978at2"/>
<keyword evidence="1" id="KW-0472">Membrane</keyword>
<organism evidence="2 3">
    <name type="scientific">Curtobacterium flaccumfaciens</name>
    <dbReference type="NCBI Taxonomy" id="2035"/>
    <lineage>
        <taxon>Bacteria</taxon>
        <taxon>Bacillati</taxon>
        <taxon>Actinomycetota</taxon>
        <taxon>Actinomycetes</taxon>
        <taxon>Micrococcales</taxon>
        <taxon>Microbacteriaceae</taxon>
        <taxon>Curtobacterium</taxon>
    </lineage>
</organism>